<dbReference type="PATRIC" id="fig|754436.4.peg.3626"/>
<protein>
    <recommendedName>
        <fullName evidence="3">Peptidoglycan peptidase</fullName>
    </recommendedName>
</protein>
<dbReference type="InterPro" id="IPR024453">
    <property type="entry name" value="Peptidase_C92"/>
</dbReference>
<dbReference type="Proteomes" id="UP000036426">
    <property type="component" value="Unassembled WGS sequence"/>
</dbReference>
<evidence type="ECO:0008006" key="3">
    <source>
        <dbReference type="Google" id="ProtNLM"/>
    </source>
</evidence>
<reference evidence="1 2" key="1">
    <citation type="submission" date="2015-05" db="EMBL/GenBank/DDBJ databases">
        <title>Photobacterium galathea sp. nov.</title>
        <authorList>
            <person name="Machado H."/>
            <person name="Gram L."/>
        </authorList>
    </citation>
    <scope>NUCLEOTIDE SEQUENCE [LARGE SCALE GENOMIC DNA]</scope>
    <source>
        <strain evidence="1 2">DSM 25995</strain>
    </source>
</reference>
<dbReference type="SUPFAM" id="SSF54001">
    <property type="entry name" value="Cysteine proteinases"/>
    <property type="match status" value="1"/>
</dbReference>
<dbReference type="EMBL" id="LDOV01000030">
    <property type="protein sequence ID" value="KLU99557.1"/>
    <property type="molecule type" value="Genomic_DNA"/>
</dbReference>
<dbReference type="RefSeq" id="WP_047875642.1">
    <property type="nucleotide sequence ID" value="NZ_BMYC01000012.1"/>
</dbReference>
<accession>A0A0J1GIL0</accession>
<gene>
    <name evidence="1" type="ORF">ABT58_17110</name>
</gene>
<proteinExistence type="predicted"/>
<dbReference type="Pfam" id="PF05708">
    <property type="entry name" value="Peptidase_C92"/>
    <property type="match status" value="1"/>
</dbReference>
<dbReference type="AlphaFoldDB" id="A0A0J1GIL0"/>
<dbReference type="OrthoDB" id="6534631at2"/>
<keyword evidence="2" id="KW-1185">Reference proteome</keyword>
<comment type="caution">
    <text evidence="1">The sequence shown here is derived from an EMBL/GenBank/DDBJ whole genome shotgun (WGS) entry which is preliminary data.</text>
</comment>
<evidence type="ECO:0000313" key="2">
    <source>
        <dbReference type="Proteomes" id="UP000036426"/>
    </source>
</evidence>
<evidence type="ECO:0000313" key="1">
    <source>
        <dbReference type="EMBL" id="KLU99557.1"/>
    </source>
</evidence>
<organism evidence="1 2">
    <name type="scientific">Photobacterium aphoticum</name>
    <dbReference type="NCBI Taxonomy" id="754436"/>
    <lineage>
        <taxon>Bacteria</taxon>
        <taxon>Pseudomonadati</taxon>
        <taxon>Pseudomonadota</taxon>
        <taxon>Gammaproteobacteria</taxon>
        <taxon>Vibrionales</taxon>
        <taxon>Vibrionaceae</taxon>
        <taxon>Photobacterium</taxon>
    </lineage>
</organism>
<dbReference type="Gene3D" id="3.90.1720.10">
    <property type="entry name" value="endopeptidase domain like (from Nostoc punctiforme)"/>
    <property type="match status" value="1"/>
</dbReference>
<dbReference type="InterPro" id="IPR038765">
    <property type="entry name" value="Papain-like_cys_pep_sf"/>
</dbReference>
<sequence length="221" mass="25054">MSKILSTSDLKAGDVILCFENSKFDPLGKKIQKVTGSEYVHAGIFLGDNMVVESMTSGLTKESISNVIARYDHVAIIRRHDAWCESNIVLLRYFAEKALETGCKYNFSGVMKFKQSKQLHEATVIQQLEDYFSGNMVQKSPLKHQYFCSEFVVDCFIATGFIDQSAAVYYNSETFAPGDLGKDPTFGYFLGYISDDENYQVPEADEFYNQSTWEDIFESKT</sequence>
<name>A0A0J1GIL0_9GAMM</name>